<organism evidence="13 14">
    <name type="scientific">Oceaniferula marina</name>
    <dbReference type="NCBI Taxonomy" id="2748318"/>
    <lineage>
        <taxon>Bacteria</taxon>
        <taxon>Pseudomonadati</taxon>
        <taxon>Verrucomicrobiota</taxon>
        <taxon>Verrucomicrobiia</taxon>
        <taxon>Verrucomicrobiales</taxon>
        <taxon>Verrucomicrobiaceae</taxon>
        <taxon>Oceaniferula</taxon>
    </lineage>
</organism>
<dbReference type="EC" id="3.2.2.27" evidence="3"/>
<reference evidence="13 14" key="1">
    <citation type="submission" date="2020-07" db="EMBL/GenBank/DDBJ databases">
        <title>Roseicoccus Jingziensis gen. nov., sp. nov., isolated from coastal seawater.</title>
        <authorList>
            <person name="Feng X."/>
        </authorList>
    </citation>
    <scope>NUCLEOTIDE SEQUENCE [LARGE SCALE GENOMIC DNA]</scope>
    <source>
        <strain evidence="13 14">N1E253</strain>
    </source>
</reference>
<dbReference type="InterPro" id="IPR036895">
    <property type="entry name" value="Uracil-DNA_glycosylase-like_sf"/>
</dbReference>
<evidence type="ECO:0000256" key="3">
    <source>
        <dbReference type="ARBA" id="ARBA00012030"/>
    </source>
</evidence>
<dbReference type="EMBL" id="JACBAZ010000002">
    <property type="protein sequence ID" value="NWK55302.1"/>
    <property type="molecule type" value="Genomic_DNA"/>
</dbReference>
<keyword evidence="8" id="KW-0378">Hydrolase</keyword>
<dbReference type="GO" id="GO:0046872">
    <property type="term" value="F:metal ion binding"/>
    <property type="evidence" value="ECO:0007669"/>
    <property type="project" value="UniProtKB-KW"/>
</dbReference>
<keyword evidence="14" id="KW-1185">Reference proteome</keyword>
<evidence type="ECO:0000256" key="8">
    <source>
        <dbReference type="ARBA" id="ARBA00022801"/>
    </source>
</evidence>
<evidence type="ECO:0000313" key="13">
    <source>
        <dbReference type="EMBL" id="NWK55302.1"/>
    </source>
</evidence>
<comment type="catalytic activity">
    <reaction evidence="1">
        <text>Hydrolyzes single-stranded DNA or mismatched double-stranded DNA and polynucleotides, releasing free uracil.</text>
        <dbReference type="EC" id="3.2.2.27"/>
    </reaction>
</comment>
<dbReference type="InterPro" id="IPR051536">
    <property type="entry name" value="UDG_Type-4/5"/>
</dbReference>
<evidence type="ECO:0000313" key="14">
    <source>
        <dbReference type="Proteomes" id="UP000557872"/>
    </source>
</evidence>
<dbReference type="PANTHER" id="PTHR33693:SF1">
    <property type="entry name" value="TYPE-4 URACIL-DNA GLYCOSYLASE"/>
    <property type="match status" value="1"/>
</dbReference>
<keyword evidence="5" id="KW-0004">4Fe-4S</keyword>
<dbReference type="InterPro" id="IPR005122">
    <property type="entry name" value="Uracil-DNA_glycosylase-like"/>
</dbReference>
<dbReference type="SMART" id="SM00986">
    <property type="entry name" value="UDG"/>
    <property type="match status" value="1"/>
</dbReference>
<comment type="caution">
    <text evidence="13">The sequence shown here is derived from an EMBL/GenBank/DDBJ whole genome shotgun (WGS) entry which is preliminary data.</text>
</comment>
<evidence type="ECO:0000259" key="12">
    <source>
        <dbReference type="SMART" id="SM00986"/>
    </source>
</evidence>
<evidence type="ECO:0000256" key="1">
    <source>
        <dbReference type="ARBA" id="ARBA00001400"/>
    </source>
</evidence>
<evidence type="ECO:0000256" key="10">
    <source>
        <dbReference type="ARBA" id="ARBA00023014"/>
    </source>
</evidence>
<dbReference type="GO" id="GO:0006281">
    <property type="term" value="P:DNA repair"/>
    <property type="evidence" value="ECO:0007669"/>
    <property type="project" value="UniProtKB-KW"/>
</dbReference>
<dbReference type="GO" id="GO:0051539">
    <property type="term" value="F:4 iron, 4 sulfur cluster binding"/>
    <property type="evidence" value="ECO:0007669"/>
    <property type="project" value="UniProtKB-KW"/>
</dbReference>
<keyword evidence="11" id="KW-0234">DNA repair</keyword>
<dbReference type="Gene3D" id="3.40.470.10">
    <property type="entry name" value="Uracil-DNA glycosylase-like domain"/>
    <property type="match status" value="1"/>
</dbReference>
<proteinExistence type="inferred from homology"/>
<keyword evidence="9" id="KW-0408">Iron</keyword>
<evidence type="ECO:0000256" key="7">
    <source>
        <dbReference type="ARBA" id="ARBA00022763"/>
    </source>
</evidence>
<dbReference type="InterPro" id="IPR005273">
    <property type="entry name" value="Ura-DNA_glyco_family4"/>
</dbReference>
<dbReference type="NCBIfam" id="TIGR00758">
    <property type="entry name" value="UDG_fam4"/>
    <property type="match status" value="1"/>
</dbReference>
<keyword evidence="7" id="KW-0227">DNA damage</keyword>
<dbReference type="CDD" id="cd10030">
    <property type="entry name" value="UDG-F4_TTUDGA_SPO1dp_like"/>
    <property type="match status" value="1"/>
</dbReference>
<accession>A0A851GEG2</accession>
<keyword evidence="10" id="KW-0411">Iron-sulfur</keyword>
<dbReference type="GO" id="GO:0004844">
    <property type="term" value="F:uracil DNA N-glycosylase activity"/>
    <property type="evidence" value="ECO:0007669"/>
    <property type="project" value="UniProtKB-EC"/>
</dbReference>
<keyword evidence="6" id="KW-0479">Metal-binding</keyword>
<evidence type="ECO:0000256" key="11">
    <source>
        <dbReference type="ARBA" id="ARBA00023204"/>
    </source>
</evidence>
<evidence type="ECO:0000256" key="4">
    <source>
        <dbReference type="ARBA" id="ARBA00019403"/>
    </source>
</evidence>
<evidence type="ECO:0000256" key="6">
    <source>
        <dbReference type="ARBA" id="ARBA00022723"/>
    </source>
</evidence>
<gene>
    <name evidence="13" type="ORF">HW115_06750</name>
</gene>
<dbReference type="AlphaFoldDB" id="A0A851GEG2"/>
<feature type="domain" description="Uracil-DNA glycosylase-like" evidence="12">
    <location>
        <begin position="114"/>
        <end position="268"/>
    </location>
</feature>
<evidence type="ECO:0000256" key="2">
    <source>
        <dbReference type="ARBA" id="ARBA00006521"/>
    </source>
</evidence>
<protein>
    <recommendedName>
        <fullName evidence="4">Type-4 uracil-DNA glycosylase</fullName>
        <ecNumber evidence="3">3.2.2.27</ecNumber>
    </recommendedName>
</protein>
<evidence type="ECO:0000256" key="5">
    <source>
        <dbReference type="ARBA" id="ARBA00022485"/>
    </source>
</evidence>
<dbReference type="SUPFAM" id="SSF52141">
    <property type="entry name" value="Uracil-DNA glycosylase-like"/>
    <property type="match status" value="1"/>
</dbReference>
<comment type="similarity">
    <text evidence="2">Belongs to the uracil-DNA glycosylase (UDG) superfamily. Type 4 (UDGa) family.</text>
</comment>
<evidence type="ECO:0000256" key="9">
    <source>
        <dbReference type="ARBA" id="ARBA00023004"/>
    </source>
</evidence>
<dbReference type="PANTHER" id="PTHR33693">
    <property type="entry name" value="TYPE-5 URACIL-DNA GLYCOSYLASE"/>
    <property type="match status" value="1"/>
</dbReference>
<dbReference type="Pfam" id="PF03167">
    <property type="entry name" value="UDG"/>
    <property type="match status" value="1"/>
</dbReference>
<dbReference type="Proteomes" id="UP000557872">
    <property type="component" value="Unassembled WGS sequence"/>
</dbReference>
<dbReference type="SMART" id="SM00987">
    <property type="entry name" value="UreE_C"/>
    <property type="match status" value="1"/>
</dbReference>
<sequence length="288" mass="31582">MIQYLRQLETSGQTHVHVDDEARQLLRAFYRRAQGGQASVASQAAAVPTVVGAGGSDASTTRAPSELAAPVASSAALPEIQGDSPEQCLSGLKAQAQDWAPAKALGGFRQTMVFSSGNLGADLMLVGEAPGFDEERLGEPFVGMAGQKLDAILRAMGTDRQQVYLSNILKFRPQMPNQTVNNRKPTAKELEVWLPFLQAEVELVRPKVIIALGVTTARALLGLDQSVEDMRGEFHTYRGTPLRVTFHPSYILNDEATPEKRMLWEDMLAVMERLGMPISEKQRAYFKR</sequence>
<name>A0A851GEG2_9BACT</name>